<proteinExistence type="predicted"/>
<evidence type="ECO:0000256" key="1">
    <source>
        <dbReference type="ARBA" id="ARBA00004429"/>
    </source>
</evidence>
<dbReference type="GO" id="GO:0005886">
    <property type="term" value="C:plasma membrane"/>
    <property type="evidence" value="ECO:0007669"/>
    <property type="project" value="UniProtKB-SubCell"/>
</dbReference>
<evidence type="ECO:0000256" key="7">
    <source>
        <dbReference type="SAM" id="Phobius"/>
    </source>
</evidence>
<keyword evidence="2" id="KW-1003">Cell membrane</keyword>
<dbReference type="AlphaFoldDB" id="A0A645FRU0"/>
<comment type="caution">
    <text evidence="9">The sequence shown here is derived from an EMBL/GenBank/DDBJ whole genome shotgun (WGS) entry which is preliminary data.</text>
</comment>
<dbReference type="PANTHER" id="PTHR33362">
    <property type="entry name" value="SIALIC ACID TRAP TRANSPORTER PERMEASE PROTEIN SIAT-RELATED"/>
    <property type="match status" value="1"/>
</dbReference>
<keyword evidence="3" id="KW-0997">Cell inner membrane</keyword>
<reference evidence="9" key="1">
    <citation type="submission" date="2019-08" db="EMBL/GenBank/DDBJ databases">
        <authorList>
            <person name="Kucharzyk K."/>
            <person name="Murdoch R.W."/>
            <person name="Higgins S."/>
            <person name="Loffler F."/>
        </authorList>
    </citation>
    <scope>NUCLEOTIDE SEQUENCE</scope>
</reference>
<keyword evidence="5 7" id="KW-1133">Transmembrane helix</keyword>
<accession>A0A645FRU0</accession>
<feature type="domain" description="TRAP C4-dicarboxylate transport system permease DctM subunit" evidence="8">
    <location>
        <begin position="3"/>
        <end position="165"/>
    </location>
</feature>
<evidence type="ECO:0000256" key="5">
    <source>
        <dbReference type="ARBA" id="ARBA00022989"/>
    </source>
</evidence>
<keyword evidence="6 7" id="KW-0472">Membrane</keyword>
<dbReference type="InterPro" id="IPR004681">
    <property type="entry name" value="TRAP_DctM"/>
</dbReference>
<evidence type="ECO:0000256" key="4">
    <source>
        <dbReference type="ARBA" id="ARBA00022692"/>
    </source>
</evidence>
<protein>
    <submittedName>
        <fullName evidence="9">C4-dicarboxylate TRAP transporter large permease protein DctM</fullName>
    </submittedName>
</protein>
<evidence type="ECO:0000256" key="6">
    <source>
        <dbReference type="ARBA" id="ARBA00023136"/>
    </source>
</evidence>
<dbReference type="GO" id="GO:0022857">
    <property type="term" value="F:transmembrane transporter activity"/>
    <property type="evidence" value="ECO:0007669"/>
    <property type="project" value="TreeGrafter"/>
</dbReference>
<feature type="transmembrane region" description="Helical" evidence="7">
    <location>
        <begin position="65"/>
        <end position="94"/>
    </location>
</feature>
<sequence length="179" mass="19340">MLAGLFIYKELTFQTIKDNLLGTSITVGTILIIVGTGTTLGRILTMERVPTMIADAMLGFTSNPIVILLLINLFLLVVGCVMETLAAILILGPILYPIVAVFDINIIHFGLIMVINLAIGFITPPVGVNLFVACGISDLSFEKLCKAIIPFIIALFIALMVITYWSPLTMFLPKLVGLA</sequence>
<feature type="transmembrane region" description="Helical" evidence="7">
    <location>
        <begin position="20"/>
        <end position="44"/>
    </location>
</feature>
<feature type="transmembrane region" description="Helical" evidence="7">
    <location>
        <begin position="144"/>
        <end position="165"/>
    </location>
</feature>
<dbReference type="Pfam" id="PF06808">
    <property type="entry name" value="DctM"/>
    <property type="match status" value="1"/>
</dbReference>
<feature type="transmembrane region" description="Helical" evidence="7">
    <location>
        <begin position="106"/>
        <end position="132"/>
    </location>
</feature>
<organism evidence="9">
    <name type="scientific">bioreactor metagenome</name>
    <dbReference type="NCBI Taxonomy" id="1076179"/>
    <lineage>
        <taxon>unclassified sequences</taxon>
        <taxon>metagenomes</taxon>
        <taxon>ecological metagenomes</taxon>
    </lineage>
</organism>
<evidence type="ECO:0000313" key="9">
    <source>
        <dbReference type="EMBL" id="MPN16610.1"/>
    </source>
</evidence>
<keyword evidence="4 7" id="KW-0812">Transmembrane</keyword>
<dbReference type="PANTHER" id="PTHR33362:SF3">
    <property type="entry name" value="SIALIC ACID TRAP TRANSPORTER PERMEASE PROTEIN SIAT"/>
    <property type="match status" value="1"/>
</dbReference>
<dbReference type="EMBL" id="VSSQ01063596">
    <property type="protein sequence ID" value="MPN16610.1"/>
    <property type="molecule type" value="Genomic_DNA"/>
</dbReference>
<gene>
    <name evidence="9" type="primary">dctM_78</name>
    <name evidence="9" type="ORF">SDC9_163955</name>
</gene>
<evidence type="ECO:0000259" key="8">
    <source>
        <dbReference type="Pfam" id="PF06808"/>
    </source>
</evidence>
<comment type="subcellular location">
    <subcellularLocation>
        <location evidence="1">Cell inner membrane</location>
        <topology evidence="1">Multi-pass membrane protein</topology>
    </subcellularLocation>
</comment>
<evidence type="ECO:0000256" key="3">
    <source>
        <dbReference type="ARBA" id="ARBA00022519"/>
    </source>
</evidence>
<name>A0A645FRU0_9ZZZZ</name>
<dbReference type="InterPro" id="IPR010656">
    <property type="entry name" value="DctM"/>
</dbReference>
<evidence type="ECO:0000256" key="2">
    <source>
        <dbReference type="ARBA" id="ARBA00022475"/>
    </source>
</evidence>